<organism evidence="2 3">
    <name type="scientific">Pontibacter flavimaris</name>
    <dbReference type="NCBI Taxonomy" id="1797110"/>
    <lineage>
        <taxon>Bacteria</taxon>
        <taxon>Pseudomonadati</taxon>
        <taxon>Bacteroidota</taxon>
        <taxon>Cytophagia</taxon>
        <taxon>Cytophagales</taxon>
        <taxon>Hymenobacteraceae</taxon>
        <taxon>Pontibacter</taxon>
    </lineage>
</organism>
<dbReference type="RefSeq" id="WP_073852415.1">
    <property type="nucleotide sequence ID" value="NZ_LVWA01000005.1"/>
</dbReference>
<feature type="region of interest" description="Disordered" evidence="1">
    <location>
        <begin position="41"/>
        <end position="64"/>
    </location>
</feature>
<dbReference type="EMBL" id="LVWA01000005">
    <property type="protein sequence ID" value="OKL40312.1"/>
    <property type="molecule type" value="Genomic_DNA"/>
</dbReference>
<reference evidence="2 3" key="1">
    <citation type="submission" date="2016-03" db="EMBL/GenBank/DDBJ databases">
        <title>Genome sequence of Pontibacter sp. nov., of the family cytophagaceae, isolated from marine sediment of the Yellow Sea, China.</title>
        <authorList>
            <person name="Zhang G."/>
            <person name="Zhang R."/>
        </authorList>
    </citation>
    <scope>NUCLEOTIDE SEQUENCE [LARGE SCALE GENOMIC DNA]</scope>
    <source>
        <strain evidence="2 3">S10-8</strain>
    </source>
</reference>
<accession>A0A1Q5PDU1</accession>
<evidence type="ECO:0000313" key="3">
    <source>
        <dbReference type="Proteomes" id="UP000186551"/>
    </source>
</evidence>
<sequence>MENLIQYLDDALVPLEQKVIAYLNLEKDIRQAEVDMLTKKHGPVEEAAENTATTLKEVPDVSPEQMQELVRQLDRLRGEIIAMLPEQNKFIEVNLGYGPSMVGYFTADPETHVPLPEPILRVVH</sequence>
<gene>
    <name evidence="2" type="ORF">A3841_18490</name>
</gene>
<protein>
    <submittedName>
        <fullName evidence="2">Uncharacterized protein</fullName>
    </submittedName>
</protein>
<name>A0A1Q5PDU1_9BACT</name>
<proteinExistence type="predicted"/>
<keyword evidence="3" id="KW-1185">Reference proteome</keyword>
<comment type="caution">
    <text evidence="2">The sequence shown here is derived from an EMBL/GenBank/DDBJ whole genome shotgun (WGS) entry which is preliminary data.</text>
</comment>
<evidence type="ECO:0000313" key="2">
    <source>
        <dbReference type="EMBL" id="OKL40312.1"/>
    </source>
</evidence>
<dbReference type="AlphaFoldDB" id="A0A1Q5PDU1"/>
<evidence type="ECO:0000256" key="1">
    <source>
        <dbReference type="SAM" id="MobiDB-lite"/>
    </source>
</evidence>
<dbReference type="OrthoDB" id="884723at2"/>
<dbReference type="STRING" id="1797110.A3841_18490"/>
<dbReference type="Proteomes" id="UP000186551">
    <property type="component" value="Unassembled WGS sequence"/>
</dbReference>